<evidence type="ECO:0000256" key="1">
    <source>
        <dbReference type="SAM" id="MobiDB-lite"/>
    </source>
</evidence>
<dbReference type="EMBL" id="JARKIF010000001">
    <property type="protein sequence ID" value="KAJ7651264.1"/>
    <property type="molecule type" value="Genomic_DNA"/>
</dbReference>
<accession>A0AAD7CL34</accession>
<feature type="compositionally biased region" description="Basic and acidic residues" evidence="1">
    <location>
        <begin position="52"/>
        <end position="61"/>
    </location>
</feature>
<name>A0AAD7CL34_9AGAR</name>
<protein>
    <submittedName>
        <fullName evidence="2">Uncharacterized protein</fullName>
    </submittedName>
</protein>
<comment type="caution">
    <text evidence="2">The sequence shown here is derived from an EMBL/GenBank/DDBJ whole genome shotgun (WGS) entry which is preliminary data.</text>
</comment>
<sequence length="630" mass="70452">MPARATRETAVRGRGRGSLSRGRVLVTLPRDMSGNTTSGLNRGRGSGASTRGDSDTRDTGAKPRGAALTLAIPELLDLILGFLHNTKDLRACALVNHSWVSPSQSRIFSHVDIMRVDYNDESFPRVPGRYAGRFSKPNAQLARLVVALNRSPYLIPLIVTLSTESLWHAKPDSLKAFCAIPFTRLTTLRIHVSLAFSFTYSEAEAVQKLLNFPTIVSVSIKCLFAEAVDFLRMWEGCSESIKHVSFSCGVEFPVPGSGSERDRNLGDHTRRRIKLDSFGTSDISGNVQNWLQHPLCPFDISDITALQPTFSEGRPDPGSYVLAQVRESIQLLSITQYSRKIRIKWFIRRSMHQIETYPKCSPFAYFPQVTQLDVRGVNQYSLLRDIPRVTQARIRAIRFTSSFEQPETELSALDQLLFEVQKYFPNLTVVEIRVLADLPELERRRREYFGRLEPRVAVRWNFERKTPVCWLARLRTCSGWNPATINQTASEISSVSADMCVSPEQLLTELFLDTVVISAVLDGRRPSRPPACSGTQRLTSFGRSFENAGMETPDGGPSRRAIAGRIKRGFRQGEPRLGYNTGQMNSLPDPLHEFGVVPVNFFGGGSWPPSSSSSSMRLRLWDDAGGLEYS</sequence>
<keyword evidence="3" id="KW-1185">Reference proteome</keyword>
<evidence type="ECO:0000313" key="3">
    <source>
        <dbReference type="Proteomes" id="UP001221142"/>
    </source>
</evidence>
<organism evidence="2 3">
    <name type="scientific">Roridomyces roridus</name>
    <dbReference type="NCBI Taxonomy" id="1738132"/>
    <lineage>
        <taxon>Eukaryota</taxon>
        <taxon>Fungi</taxon>
        <taxon>Dikarya</taxon>
        <taxon>Basidiomycota</taxon>
        <taxon>Agaricomycotina</taxon>
        <taxon>Agaricomycetes</taxon>
        <taxon>Agaricomycetidae</taxon>
        <taxon>Agaricales</taxon>
        <taxon>Marasmiineae</taxon>
        <taxon>Mycenaceae</taxon>
        <taxon>Roridomyces</taxon>
    </lineage>
</organism>
<dbReference type="Proteomes" id="UP001221142">
    <property type="component" value="Unassembled WGS sequence"/>
</dbReference>
<dbReference type="AlphaFoldDB" id="A0AAD7CL34"/>
<reference evidence="2" key="1">
    <citation type="submission" date="2023-03" db="EMBL/GenBank/DDBJ databases">
        <title>Massive genome expansion in bonnet fungi (Mycena s.s.) driven by repeated elements and novel gene families across ecological guilds.</title>
        <authorList>
            <consortium name="Lawrence Berkeley National Laboratory"/>
            <person name="Harder C.B."/>
            <person name="Miyauchi S."/>
            <person name="Viragh M."/>
            <person name="Kuo A."/>
            <person name="Thoen E."/>
            <person name="Andreopoulos B."/>
            <person name="Lu D."/>
            <person name="Skrede I."/>
            <person name="Drula E."/>
            <person name="Henrissat B."/>
            <person name="Morin E."/>
            <person name="Kohler A."/>
            <person name="Barry K."/>
            <person name="LaButti K."/>
            <person name="Morin E."/>
            <person name="Salamov A."/>
            <person name="Lipzen A."/>
            <person name="Mereny Z."/>
            <person name="Hegedus B."/>
            <person name="Baldrian P."/>
            <person name="Stursova M."/>
            <person name="Weitz H."/>
            <person name="Taylor A."/>
            <person name="Grigoriev I.V."/>
            <person name="Nagy L.G."/>
            <person name="Martin F."/>
            <person name="Kauserud H."/>
        </authorList>
    </citation>
    <scope>NUCLEOTIDE SEQUENCE</scope>
    <source>
        <strain evidence="2">9284</strain>
    </source>
</reference>
<evidence type="ECO:0000313" key="2">
    <source>
        <dbReference type="EMBL" id="KAJ7651264.1"/>
    </source>
</evidence>
<gene>
    <name evidence="2" type="ORF">FB45DRAFT_1078922</name>
</gene>
<feature type="compositionally biased region" description="Low complexity" evidence="1">
    <location>
        <begin position="17"/>
        <end position="26"/>
    </location>
</feature>
<feature type="compositionally biased region" description="Basic and acidic residues" evidence="1">
    <location>
        <begin position="1"/>
        <end position="11"/>
    </location>
</feature>
<feature type="region of interest" description="Disordered" evidence="1">
    <location>
        <begin position="1"/>
        <end position="62"/>
    </location>
</feature>
<proteinExistence type="predicted"/>